<evidence type="ECO:0000313" key="4">
    <source>
        <dbReference type="EMBL" id="SPQ94072.1"/>
    </source>
</evidence>
<feature type="chain" id="PRO_5036293180" evidence="2">
    <location>
        <begin position="22"/>
        <end position="354"/>
    </location>
</feature>
<evidence type="ECO:0000313" key="3">
    <source>
        <dbReference type="EMBL" id="CEP00423.1"/>
    </source>
</evidence>
<dbReference type="EMBL" id="CDSF01000101">
    <property type="protein sequence ID" value="CEP00423.1"/>
    <property type="molecule type" value="Genomic_DNA"/>
</dbReference>
<evidence type="ECO:0000256" key="1">
    <source>
        <dbReference type="SAM" id="MobiDB-lite"/>
    </source>
</evidence>
<dbReference type="Proteomes" id="UP000290189">
    <property type="component" value="Unassembled WGS sequence"/>
</dbReference>
<feature type="compositionally biased region" description="Low complexity" evidence="1">
    <location>
        <begin position="339"/>
        <end position="354"/>
    </location>
</feature>
<dbReference type="AlphaFoldDB" id="A0A0G4IYI3"/>
<accession>A0A0G4IYI3</accession>
<evidence type="ECO:0000256" key="2">
    <source>
        <dbReference type="SAM" id="SignalP"/>
    </source>
</evidence>
<proteinExistence type="predicted"/>
<organism evidence="3 5">
    <name type="scientific">Plasmodiophora brassicae</name>
    <name type="common">Clubroot disease agent</name>
    <dbReference type="NCBI Taxonomy" id="37360"/>
    <lineage>
        <taxon>Eukaryota</taxon>
        <taxon>Sar</taxon>
        <taxon>Rhizaria</taxon>
        <taxon>Endomyxa</taxon>
        <taxon>Phytomyxea</taxon>
        <taxon>Plasmodiophorida</taxon>
        <taxon>Plasmodiophoridae</taxon>
        <taxon>Plasmodiophora</taxon>
    </lineage>
</organism>
<keyword evidence="5" id="KW-1185">Reference proteome</keyword>
<feature type="signal peptide" evidence="2">
    <location>
        <begin position="1"/>
        <end position="21"/>
    </location>
</feature>
<reference evidence="3 5" key="1">
    <citation type="submission" date="2015-02" db="EMBL/GenBank/DDBJ databases">
        <authorList>
            <person name="Chooi Y.-H."/>
        </authorList>
    </citation>
    <scope>NUCLEOTIDE SEQUENCE [LARGE SCALE GENOMIC DNA]</scope>
    <source>
        <strain evidence="3">E3</strain>
    </source>
</reference>
<keyword evidence="2" id="KW-0732">Signal</keyword>
<reference evidence="4 6" key="2">
    <citation type="submission" date="2018-03" db="EMBL/GenBank/DDBJ databases">
        <authorList>
            <person name="Fogelqvist J."/>
        </authorList>
    </citation>
    <scope>NUCLEOTIDE SEQUENCE [LARGE SCALE GENOMIC DNA]</scope>
</reference>
<dbReference type="Proteomes" id="UP000039324">
    <property type="component" value="Unassembled WGS sequence"/>
</dbReference>
<sequence>MQMPPIMSMIFAAFLIVYVRAGIDDPVDEDDVVDPHVPLTAHSVEAYDQLRKQLWTPDFDKRLHSLAVLFDLKRMSQEEQNWHDFWSLFRSTPRVDEMEKLFLAVRNDPYLSQFLNEGRAAYLQEQQDRMAMEEELASKTKLIRDQTTLIKTTSESMASLVWKLALAEQEASEVKTLKDDINRITASHDERSKEIAQLHAAQALDAMRAQNLSATIDELSNKLHTATLESQNLRSQLKAEANMNEELLKTNDDLKAKLEQSNAEIQKLQGLSMAPFRPQEPYRHGPPPVEPTKEAEELSLGGNVPLASSASLSSHPSSSSESETKVTSPKSSRWSGVVTRLLTKTKSSSSLSRK</sequence>
<gene>
    <name evidence="3" type="ORF">PBRA_001477</name>
    <name evidence="4" type="ORF">PLBR_LOCUS1287</name>
</gene>
<protein>
    <submittedName>
        <fullName evidence="3">Uncharacterized protein</fullName>
    </submittedName>
</protein>
<evidence type="ECO:0000313" key="5">
    <source>
        <dbReference type="Proteomes" id="UP000039324"/>
    </source>
</evidence>
<name>A0A0G4IYI3_PLABS</name>
<feature type="region of interest" description="Disordered" evidence="1">
    <location>
        <begin position="270"/>
        <end position="354"/>
    </location>
</feature>
<geneLocation type="mitochondrion" evidence="4"/>
<feature type="compositionally biased region" description="Low complexity" evidence="1">
    <location>
        <begin position="304"/>
        <end position="332"/>
    </location>
</feature>
<keyword evidence="4" id="KW-0496">Mitochondrion</keyword>
<dbReference type="EMBL" id="OVEO01000002">
    <property type="protein sequence ID" value="SPQ94072.1"/>
    <property type="molecule type" value="Genomic_DNA"/>
</dbReference>
<evidence type="ECO:0000313" key="6">
    <source>
        <dbReference type="Proteomes" id="UP000290189"/>
    </source>
</evidence>